<reference evidence="2" key="1">
    <citation type="submission" date="2023-06" db="EMBL/GenBank/DDBJ databases">
        <title>Genome-scale phylogeny and comparative genomics of the fungal order Sordariales.</title>
        <authorList>
            <consortium name="Lawrence Berkeley National Laboratory"/>
            <person name="Hensen N."/>
            <person name="Bonometti L."/>
            <person name="Westerberg I."/>
            <person name="Brannstrom I.O."/>
            <person name="Guillou S."/>
            <person name="Cros-Aarteil S."/>
            <person name="Calhoun S."/>
            <person name="Haridas S."/>
            <person name="Kuo A."/>
            <person name="Mondo S."/>
            <person name="Pangilinan J."/>
            <person name="Riley R."/>
            <person name="Labutti K."/>
            <person name="Andreopoulos B."/>
            <person name="Lipzen A."/>
            <person name="Chen C."/>
            <person name="Yanf M."/>
            <person name="Daum C."/>
            <person name="Ng V."/>
            <person name="Clum A."/>
            <person name="Steindorff A."/>
            <person name="Ohm R."/>
            <person name="Martin F."/>
            <person name="Silar P."/>
            <person name="Natvig D."/>
            <person name="Lalanne C."/>
            <person name="Gautier V."/>
            <person name="Ament-Velasquez S.L."/>
            <person name="Kruys A."/>
            <person name="Hutchinson M.I."/>
            <person name="Powell A.J."/>
            <person name="Barry K."/>
            <person name="Miller A.N."/>
            <person name="Grigoriev I.V."/>
            <person name="Debuchy R."/>
            <person name="Gladieux P."/>
            <person name="Thoren M.H."/>
            <person name="Johannesson H."/>
        </authorList>
    </citation>
    <scope>NUCLEOTIDE SEQUENCE</scope>
    <source>
        <strain evidence="2">CBS 540.89</strain>
    </source>
</reference>
<evidence type="ECO:0000313" key="3">
    <source>
        <dbReference type="Proteomes" id="UP001172159"/>
    </source>
</evidence>
<keyword evidence="3" id="KW-1185">Reference proteome</keyword>
<accession>A0AA40DX16</accession>
<gene>
    <name evidence="2" type="ORF">B0T21DRAFT_351558</name>
</gene>
<feature type="compositionally biased region" description="Basic and acidic residues" evidence="1">
    <location>
        <begin position="246"/>
        <end position="259"/>
    </location>
</feature>
<evidence type="ECO:0000313" key="2">
    <source>
        <dbReference type="EMBL" id="KAK0718760.1"/>
    </source>
</evidence>
<dbReference type="Proteomes" id="UP001172159">
    <property type="component" value="Unassembled WGS sequence"/>
</dbReference>
<name>A0AA40DX16_9PEZI</name>
<sequence>MLNPYPRGPDVGFTSSGDPANVPSGFDIRFLLSAGKPFRPLDCPFVAEIVRYHGITTTNHEMSRVSRRFRRENAGTGWLGCWVETAQHSVRPGACVRVHYSMDVGWGVTDIWLRGLPVNVADPSGTCELGNICSGSEAVGSSTRQPRTWHEACLRKIACQMPDVRCQTSRAVTEIESTGQMGCDHPGPGPLSDPGADMNRERRSTKISQQTRKAYWAGSPLPPPSGRWGSKFRNDSWPNGRRLRRPKLEPRQSELEPRLRATDTKGLNISGERAIGWETWCKRHVPSVQAIVRGQGFLTLQCIWMDRQLVQAWQVEGWFRMEEYGPHSSIIKCLLCPAPQSGISTVCSDSPDKVYMTLETRVSLDTPKSLDAADTHGRKSAESCSQFLHANGGRTGPNAPPLSASMVPFGSEGRTDTVPHLKKIWALARVTSNAIAASWRKYELKLAQQIVRYTLHPKKLPTFRIPHNVCTVPYRYWKPFLTLRSSVPYLTSTFVICLTLPQAHDEAHTHDALPLFSFPAHKTAMCWQAQRVRKASHHHPLTSVIPLPLRSRYFPKPSRLWYATPR</sequence>
<dbReference type="AlphaFoldDB" id="A0AA40DX16"/>
<organism evidence="2 3">
    <name type="scientific">Apiosordaria backusii</name>
    <dbReference type="NCBI Taxonomy" id="314023"/>
    <lineage>
        <taxon>Eukaryota</taxon>
        <taxon>Fungi</taxon>
        <taxon>Dikarya</taxon>
        <taxon>Ascomycota</taxon>
        <taxon>Pezizomycotina</taxon>
        <taxon>Sordariomycetes</taxon>
        <taxon>Sordariomycetidae</taxon>
        <taxon>Sordariales</taxon>
        <taxon>Lasiosphaeriaceae</taxon>
        <taxon>Apiosordaria</taxon>
    </lineage>
</organism>
<evidence type="ECO:0000256" key="1">
    <source>
        <dbReference type="SAM" id="MobiDB-lite"/>
    </source>
</evidence>
<dbReference type="EMBL" id="JAUKTV010000013">
    <property type="protein sequence ID" value="KAK0718760.1"/>
    <property type="molecule type" value="Genomic_DNA"/>
</dbReference>
<protein>
    <submittedName>
        <fullName evidence="2">Uncharacterized protein</fullName>
    </submittedName>
</protein>
<comment type="caution">
    <text evidence="2">The sequence shown here is derived from an EMBL/GenBank/DDBJ whole genome shotgun (WGS) entry which is preliminary data.</text>
</comment>
<proteinExistence type="predicted"/>
<feature type="region of interest" description="Disordered" evidence="1">
    <location>
        <begin position="178"/>
        <end position="259"/>
    </location>
</feature>